<keyword evidence="2" id="KW-1185">Reference proteome</keyword>
<dbReference type="EMBL" id="JACAZH010000033">
    <property type="protein sequence ID" value="KAF7337805.1"/>
    <property type="molecule type" value="Genomic_DNA"/>
</dbReference>
<dbReference type="OrthoDB" id="3063900at2759"/>
<name>A0A8H6XC70_9AGAR</name>
<evidence type="ECO:0000313" key="1">
    <source>
        <dbReference type="EMBL" id="KAF7337805.1"/>
    </source>
</evidence>
<reference evidence="1" key="1">
    <citation type="submission" date="2020-05" db="EMBL/GenBank/DDBJ databases">
        <title>Mycena genomes resolve the evolution of fungal bioluminescence.</title>
        <authorList>
            <person name="Tsai I.J."/>
        </authorList>
    </citation>
    <scope>NUCLEOTIDE SEQUENCE</scope>
    <source>
        <strain evidence="1">160909Yilan</strain>
    </source>
</reference>
<comment type="caution">
    <text evidence="1">The sequence shown here is derived from an EMBL/GenBank/DDBJ whole genome shotgun (WGS) entry which is preliminary data.</text>
</comment>
<evidence type="ECO:0000313" key="2">
    <source>
        <dbReference type="Proteomes" id="UP000623467"/>
    </source>
</evidence>
<sequence length="149" mass="16640">MPNPRETFIMNAVKSEIGSPDFKLQLPWLLRTTWDVMLTTNDEVREAFRICGRTALHFAFALAFIEACGGIQEGCILGMFGMLENCLLSEDVLHELMTKPYHAKAPRITAKGVGVVRDGVHLFIGGLWHDTQDLGKVVPWVKNTFGPLI</sequence>
<proteinExistence type="predicted"/>
<dbReference type="Proteomes" id="UP000623467">
    <property type="component" value="Unassembled WGS sequence"/>
</dbReference>
<gene>
    <name evidence="1" type="ORF">MSAN_02254600</name>
</gene>
<organism evidence="1 2">
    <name type="scientific">Mycena sanguinolenta</name>
    <dbReference type="NCBI Taxonomy" id="230812"/>
    <lineage>
        <taxon>Eukaryota</taxon>
        <taxon>Fungi</taxon>
        <taxon>Dikarya</taxon>
        <taxon>Basidiomycota</taxon>
        <taxon>Agaricomycotina</taxon>
        <taxon>Agaricomycetes</taxon>
        <taxon>Agaricomycetidae</taxon>
        <taxon>Agaricales</taxon>
        <taxon>Marasmiineae</taxon>
        <taxon>Mycenaceae</taxon>
        <taxon>Mycena</taxon>
    </lineage>
</organism>
<accession>A0A8H6XC70</accession>
<protein>
    <submittedName>
        <fullName evidence="1">Uncharacterized protein</fullName>
    </submittedName>
</protein>
<dbReference type="AlphaFoldDB" id="A0A8H6XC70"/>